<evidence type="ECO:0000313" key="2">
    <source>
        <dbReference type="EMBL" id="KKK37430.1"/>
    </source>
</evidence>
<protein>
    <submittedName>
        <fullName evidence="2">Hydrolase</fullName>
    </submittedName>
</protein>
<dbReference type="EMBL" id="LAYY01000014">
    <property type="protein sequence ID" value="KKK37430.1"/>
    <property type="molecule type" value="Genomic_DNA"/>
</dbReference>
<accession>A0A0M2SXU3</accession>
<dbReference type="InterPro" id="IPR050471">
    <property type="entry name" value="AB_hydrolase"/>
</dbReference>
<dbReference type="Proteomes" id="UP000034166">
    <property type="component" value="Unassembled WGS sequence"/>
</dbReference>
<name>A0A0M2SXU3_9BACI</name>
<comment type="caution">
    <text evidence="2">The sequence shown here is derived from an EMBL/GenBank/DDBJ whole genome shotgun (WGS) entry which is preliminary data.</text>
</comment>
<dbReference type="GO" id="GO:0016787">
    <property type="term" value="F:hydrolase activity"/>
    <property type="evidence" value="ECO:0007669"/>
    <property type="project" value="UniProtKB-KW"/>
</dbReference>
<dbReference type="PATRIC" id="fig|1408103.3.peg.2987"/>
<dbReference type="PANTHER" id="PTHR43433:SF1">
    <property type="entry name" value="BLL5160 PROTEIN"/>
    <property type="match status" value="1"/>
</dbReference>
<dbReference type="PANTHER" id="PTHR43433">
    <property type="entry name" value="HYDROLASE, ALPHA/BETA FOLD FAMILY PROTEIN"/>
    <property type="match status" value="1"/>
</dbReference>
<reference evidence="2 3" key="1">
    <citation type="submission" date="2015-04" db="EMBL/GenBank/DDBJ databases">
        <title>Taxonomic description and genome sequence of Bacillus campisalis sp. nov., a novel member of the genus Bacillus isolated from solar saltern.</title>
        <authorList>
            <person name="Mathan Kumar R."/>
            <person name="Kaur G."/>
            <person name="Kumar A."/>
            <person name="Singh N.K."/>
            <person name="Kaur N."/>
            <person name="Kumar N."/>
            <person name="Mayilraj S."/>
        </authorList>
    </citation>
    <scope>NUCLEOTIDE SEQUENCE [LARGE SCALE GENOMIC DNA]</scope>
    <source>
        <strain evidence="2 3">SA2-6</strain>
    </source>
</reference>
<dbReference type="InterPro" id="IPR000073">
    <property type="entry name" value="AB_hydrolase_1"/>
</dbReference>
<dbReference type="SUPFAM" id="SSF53474">
    <property type="entry name" value="alpha/beta-Hydrolases"/>
    <property type="match status" value="1"/>
</dbReference>
<dbReference type="AlphaFoldDB" id="A0A0M2SXU3"/>
<dbReference type="OrthoDB" id="9773293at2"/>
<feature type="domain" description="AB hydrolase-1" evidence="1">
    <location>
        <begin position="25"/>
        <end position="265"/>
    </location>
</feature>
<keyword evidence="2" id="KW-0378">Hydrolase</keyword>
<dbReference type="Pfam" id="PF00561">
    <property type="entry name" value="Abhydrolase_1"/>
    <property type="match status" value="1"/>
</dbReference>
<dbReference type="RefSeq" id="WP_046524273.1">
    <property type="nucleotide sequence ID" value="NZ_LAYY01000014.1"/>
</dbReference>
<gene>
    <name evidence="2" type="ORF">WQ57_13310</name>
</gene>
<sequence length="299" mass="33427">MEKRIEVFTHNGLDMEYSIIGKGEPILVLHGGHSNCLEEFGYQALMERGYLIITPSRPGYGGTSREIGVSLASASEYYAALLSHLHISKVHIIAMSAGGPSGIYFAAACPELAASLTLQSAVTKEWLRPGDREYKAARILFRPGIEKYTWKMISTMNNLFPNFVFKQMFPSFSTLTYADGKAGIVEGDIEEVRKMNNRQRSGEGFFIDMKQVNEINVEKLQAVNCPALIMHSKNDGSVPVEHACHAFEHIESSELCLLDSWGHLIWIGKNTVEVNDQLVGFLKGVQMNRGYYRKEEAKI</sequence>
<proteinExistence type="predicted"/>
<organism evidence="2 3">
    <name type="scientific">Mesobacillus campisalis</name>
    <dbReference type="NCBI Taxonomy" id="1408103"/>
    <lineage>
        <taxon>Bacteria</taxon>
        <taxon>Bacillati</taxon>
        <taxon>Bacillota</taxon>
        <taxon>Bacilli</taxon>
        <taxon>Bacillales</taxon>
        <taxon>Bacillaceae</taxon>
        <taxon>Mesobacillus</taxon>
    </lineage>
</organism>
<evidence type="ECO:0000259" key="1">
    <source>
        <dbReference type="Pfam" id="PF00561"/>
    </source>
</evidence>
<evidence type="ECO:0000313" key="3">
    <source>
        <dbReference type="Proteomes" id="UP000034166"/>
    </source>
</evidence>
<keyword evidence="3" id="KW-1185">Reference proteome</keyword>
<dbReference type="InterPro" id="IPR029058">
    <property type="entry name" value="AB_hydrolase_fold"/>
</dbReference>
<dbReference type="Gene3D" id="3.40.50.1820">
    <property type="entry name" value="alpha/beta hydrolase"/>
    <property type="match status" value="1"/>
</dbReference>